<dbReference type="PANTHER" id="PTHR33927:SF5">
    <property type="entry name" value="ENZYME, PUTATIVE (AFU_ORTHOLOGUE AFUA_8G01222)-RELATED"/>
    <property type="match status" value="1"/>
</dbReference>
<evidence type="ECO:0000313" key="3">
    <source>
        <dbReference type="Proteomes" id="UP000799441"/>
    </source>
</evidence>
<dbReference type="PANTHER" id="PTHR33927">
    <property type="entry name" value="TRANSMEMBRANE PROTEIN"/>
    <property type="match status" value="1"/>
</dbReference>
<evidence type="ECO:0000313" key="2">
    <source>
        <dbReference type="EMBL" id="KAF2725154.1"/>
    </source>
</evidence>
<sequence>MNQLRYGFMSAYRRLFTLAFLVNLIALATCIGLYAIKPGHFFNYSKAATATGANLLMTALMRHEHCINVLFRAVCLLPYRTPLYIRRHAAKIYCYGGLHSGCGVSAAFWYVLYSVLVVRDLHGTRAEVAVVSCTTGITLVALALIVVMAHPYIRTRWHNRWEVCHRYGAWTAILMVWAQTVAIAITDANDKGVSSGRVIVRTPTFWFLCVITICIAYPWMRMRKVKVEAEPLSTHAVRLHFNHCSLPYCVGSRLTDKPLKETHGFATIAYANGERGYSCLVSNGGDWTKKIIEKPPQELWIRGAPTLGVMRVATLFKPIVVVATGSGIGPCLSFISIRHDYPMRVLWSARFPEATYGSSIMRTVLAADKDAIIIDTRRTGHPNLLQLSWALVKESSAEAVIIISNPKVTRQVVYGLETRRVAAFGAVFDS</sequence>
<keyword evidence="1" id="KW-0812">Transmembrane</keyword>
<keyword evidence="1" id="KW-0472">Membrane</keyword>
<name>A0A9P4QEW4_9PEZI</name>
<reference evidence="2" key="1">
    <citation type="journal article" date="2020" name="Stud. Mycol.">
        <title>101 Dothideomycetes genomes: a test case for predicting lifestyles and emergence of pathogens.</title>
        <authorList>
            <person name="Haridas S."/>
            <person name="Albert R."/>
            <person name="Binder M."/>
            <person name="Bloem J."/>
            <person name="Labutti K."/>
            <person name="Salamov A."/>
            <person name="Andreopoulos B."/>
            <person name="Baker S."/>
            <person name="Barry K."/>
            <person name="Bills G."/>
            <person name="Bluhm B."/>
            <person name="Cannon C."/>
            <person name="Castanera R."/>
            <person name="Culley D."/>
            <person name="Daum C."/>
            <person name="Ezra D."/>
            <person name="Gonzalez J."/>
            <person name="Henrissat B."/>
            <person name="Kuo A."/>
            <person name="Liang C."/>
            <person name="Lipzen A."/>
            <person name="Lutzoni F."/>
            <person name="Magnuson J."/>
            <person name="Mondo S."/>
            <person name="Nolan M."/>
            <person name="Ohm R."/>
            <person name="Pangilinan J."/>
            <person name="Park H.-J."/>
            <person name="Ramirez L."/>
            <person name="Alfaro M."/>
            <person name="Sun H."/>
            <person name="Tritt A."/>
            <person name="Yoshinaga Y."/>
            <person name="Zwiers L.-H."/>
            <person name="Turgeon B."/>
            <person name="Goodwin S."/>
            <person name="Spatafora J."/>
            <person name="Crous P."/>
            <person name="Grigoriev I."/>
        </authorList>
    </citation>
    <scope>NUCLEOTIDE SEQUENCE</scope>
    <source>
        <strain evidence="2">CBS 116435</strain>
    </source>
</reference>
<accession>A0A9P4QEW4</accession>
<feature type="transmembrane region" description="Helical" evidence="1">
    <location>
        <begin position="128"/>
        <end position="147"/>
    </location>
</feature>
<feature type="transmembrane region" description="Helical" evidence="1">
    <location>
        <begin position="15"/>
        <end position="36"/>
    </location>
</feature>
<dbReference type="AlphaFoldDB" id="A0A9P4QEW4"/>
<dbReference type="SUPFAM" id="SSF52343">
    <property type="entry name" value="Ferredoxin reductase-like, C-terminal NADP-linked domain"/>
    <property type="match status" value="1"/>
</dbReference>
<dbReference type="EMBL" id="MU003768">
    <property type="protein sequence ID" value="KAF2725154.1"/>
    <property type="molecule type" value="Genomic_DNA"/>
</dbReference>
<proteinExistence type="predicted"/>
<keyword evidence="3" id="KW-1185">Reference proteome</keyword>
<feature type="transmembrane region" description="Helical" evidence="1">
    <location>
        <begin position="167"/>
        <end position="186"/>
    </location>
</feature>
<comment type="caution">
    <text evidence="2">The sequence shown here is derived from an EMBL/GenBank/DDBJ whole genome shotgun (WGS) entry which is preliminary data.</text>
</comment>
<dbReference type="Proteomes" id="UP000799441">
    <property type="component" value="Unassembled WGS sequence"/>
</dbReference>
<dbReference type="OrthoDB" id="3142841at2759"/>
<keyword evidence="1" id="KW-1133">Transmembrane helix</keyword>
<gene>
    <name evidence="2" type="ORF">K431DRAFT_317679</name>
</gene>
<feature type="transmembrane region" description="Helical" evidence="1">
    <location>
        <begin position="92"/>
        <end position="116"/>
    </location>
</feature>
<dbReference type="InterPro" id="IPR052979">
    <property type="entry name" value="Adenylate-forming_domain"/>
</dbReference>
<dbReference type="InterPro" id="IPR039261">
    <property type="entry name" value="FNR_nucleotide-bd"/>
</dbReference>
<evidence type="ECO:0008006" key="4">
    <source>
        <dbReference type="Google" id="ProtNLM"/>
    </source>
</evidence>
<feature type="transmembrane region" description="Helical" evidence="1">
    <location>
        <begin position="198"/>
        <end position="219"/>
    </location>
</feature>
<organism evidence="2 3">
    <name type="scientific">Polychaeton citri CBS 116435</name>
    <dbReference type="NCBI Taxonomy" id="1314669"/>
    <lineage>
        <taxon>Eukaryota</taxon>
        <taxon>Fungi</taxon>
        <taxon>Dikarya</taxon>
        <taxon>Ascomycota</taxon>
        <taxon>Pezizomycotina</taxon>
        <taxon>Dothideomycetes</taxon>
        <taxon>Dothideomycetidae</taxon>
        <taxon>Capnodiales</taxon>
        <taxon>Capnodiaceae</taxon>
        <taxon>Polychaeton</taxon>
    </lineage>
</organism>
<protein>
    <recommendedName>
        <fullName evidence="4">Integral membrane protein TmpA</fullName>
    </recommendedName>
</protein>
<evidence type="ECO:0000256" key="1">
    <source>
        <dbReference type="SAM" id="Phobius"/>
    </source>
</evidence>